<dbReference type="PANTHER" id="PTHR24287:SF18">
    <property type="entry name" value="CYTOCHROME P450 MONOOXYGENASE APDE-RELATED"/>
    <property type="match status" value="1"/>
</dbReference>
<evidence type="ECO:0000256" key="1">
    <source>
        <dbReference type="ARBA" id="ARBA00001971"/>
    </source>
</evidence>
<keyword evidence="5 9" id="KW-0560">Oxidoreductase</keyword>
<feature type="chain" id="PRO_5013053272" description="Cytochrome P450 52A13" evidence="10">
    <location>
        <begin position="23"/>
        <end position="540"/>
    </location>
</feature>
<evidence type="ECO:0000256" key="9">
    <source>
        <dbReference type="RuleBase" id="RU000461"/>
    </source>
</evidence>
<dbReference type="Proteomes" id="UP000214365">
    <property type="component" value="Unassembled WGS sequence"/>
</dbReference>
<evidence type="ECO:0000256" key="8">
    <source>
        <dbReference type="PIRSR" id="PIRSR602402-1"/>
    </source>
</evidence>
<feature type="binding site" description="axial binding residue" evidence="8">
    <location>
        <position position="483"/>
    </location>
    <ligand>
        <name>heme</name>
        <dbReference type="ChEBI" id="CHEBI:30413"/>
    </ligand>
    <ligandPart>
        <name>Fe</name>
        <dbReference type="ChEBI" id="CHEBI:18248"/>
    </ligandPart>
</feature>
<feature type="signal peptide" evidence="10">
    <location>
        <begin position="1"/>
        <end position="22"/>
    </location>
</feature>
<keyword evidence="6 8" id="KW-0408">Iron</keyword>
<accession>A0A225AFF5</accession>
<dbReference type="GO" id="GO:0020037">
    <property type="term" value="F:heme binding"/>
    <property type="evidence" value="ECO:0007669"/>
    <property type="project" value="InterPro"/>
</dbReference>
<organism evidence="11 12">
    <name type="scientific">Talaromyces atroroseus</name>
    <dbReference type="NCBI Taxonomy" id="1441469"/>
    <lineage>
        <taxon>Eukaryota</taxon>
        <taxon>Fungi</taxon>
        <taxon>Dikarya</taxon>
        <taxon>Ascomycota</taxon>
        <taxon>Pezizomycotina</taxon>
        <taxon>Eurotiomycetes</taxon>
        <taxon>Eurotiomycetidae</taxon>
        <taxon>Eurotiales</taxon>
        <taxon>Trichocomaceae</taxon>
        <taxon>Talaromyces</taxon>
        <taxon>Talaromyces sect. Trachyspermi</taxon>
    </lineage>
</organism>
<dbReference type="GO" id="GO:0016712">
    <property type="term" value="F:oxidoreductase activity, acting on paired donors, with incorporation or reduction of molecular oxygen, reduced flavin or flavoprotein as one donor, and incorporation of one atom of oxygen"/>
    <property type="evidence" value="ECO:0007669"/>
    <property type="project" value="InterPro"/>
</dbReference>
<comment type="cofactor">
    <cofactor evidence="1 8">
        <name>heme</name>
        <dbReference type="ChEBI" id="CHEBI:30413"/>
    </cofactor>
</comment>
<evidence type="ECO:0000256" key="7">
    <source>
        <dbReference type="ARBA" id="ARBA00023033"/>
    </source>
</evidence>
<dbReference type="GO" id="GO:0005506">
    <property type="term" value="F:iron ion binding"/>
    <property type="evidence" value="ECO:0007669"/>
    <property type="project" value="InterPro"/>
</dbReference>
<dbReference type="STRING" id="1441469.A0A225AFF5"/>
<dbReference type="InterPro" id="IPR002402">
    <property type="entry name" value="Cyt_P450_E_grp-II"/>
</dbReference>
<dbReference type="OrthoDB" id="1470350at2759"/>
<dbReference type="EMBL" id="LFMY01000013">
    <property type="protein sequence ID" value="OKL56794.1"/>
    <property type="molecule type" value="Genomic_DNA"/>
</dbReference>
<evidence type="ECO:0008006" key="13">
    <source>
        <dbReference type="Google" id="ProtNLM"/>
    </source>
</evidence>
<evidence type="ECO:0000256" key="6">
    <source>
        <dbReference type="ARBA" id="ARBA00023004"/>
    </source>
</evidence>
<comment type="caution">
    <text evidence="11">The sequence shown here is derived from an EMBL/GenBank/DDBJ whole genome shotgun (WGS) entry which is preliminary data.</text>
</comment>
<dbReference type="PANTHER" id="PTHR24287">
    <property type="entry name" value="P450, PUTATIVE (EUROFUNG)-RELATED"/>
    <property type="match status" value="1"/>
</dbReference>
<dbReference type="Pfam" id="PF00067">
    <property type="entry name" value="p450"/>
    <property type="match status" value="1"/>
</dbReference>
<dbReference type="CDD" id="cd11063">
    <property type="entry name" value="CYP52"/>
    <property type="match status" value="1"/>
</dbReference>
<evidence type="ECO:0000256" key="4">
    <source>
        <dbReference type="ARBA" id="ARBA00022723"/>
    </source>
</evidence>
<evidence type="ECO:0000256" key="3">
    <source>
        <dbReference type="ARBA" id="ARBA00022617"/>
    </source>
</evidence>
<keyword evidence="12" id="KW-1185">Reference proteome</keyword>
<dbReference type="InterPro" id="IPR002974">
    <property type="entry name" value="Cyt_P450_E_CYP52_ascomycetes"/>
</dbReference>
<keyword evidence="3 8" id="KW-0349">Heme</keyword>
<keyword evidence="4 8" id="KW-0479">Metal-binding</keyword>
<dbReference type="PRINTS" id="PR00385">
    <property type="entry name" value="P450"/>
</dbReference>
<protein>
    <recommendedName>
        <fullName evidence="13">Cytochrome P450 52A13</fullName>
    </recommendedName>
</protein>
<dbReference type="PRINTS" id="PR01239">
    <property type="entry name" value="EP450IICYP52"/>
</dbReference>
<dbReference type="RefSeq" id="XP_020116915.1">
    <property type="nucleotide sequence ID" value="XM_020263000.1"/>
</dbReference>
<dbReference type="InterPro" id="IPR001128">
    <property type="entry name" value="Cyt_P450"/>
</dbReference>
<evidence type="ECO:0000256" key="5">
    <source>
        <dbReference type="ARBA" id="ARBA00023002"/>
    </source>
</evidence>
<dbReference type="AlphaFoldDB" id="A0A225AFF5"/>
<dbReference type="PROSITE" id="PS00086">
    <property type="entry name" value="CYTOCHROME_P450"/>
    <property type="match status" value="1"/>
</dbReference>
<keyword evidence="10" id="KW-0732">Signal</keyword>
<comment type="similarity">
    <text evidence="2 9">Belongs to the cytochrome P450 family.</text>
</comment>
<dbReference type="InterPro" id="IPR017972">
    <property type="entry name" value="Cyt_P450_CS"/>
</dbReference>
<dbReference type="InterPro" id="IPR047146">
    <property type="entry name" value="Cyt_P450_E_CYP52_fungi"/>
</dbReference>
<evidence type="ECO:0000313" key="12">
    <source>
        <dbReference type="Proteomes" id="UP000214365"/>
    </source>
</evidence>
<keyword evidence="7 9" id="KW-0503">Monooxygenase</keyword>
<proteinExistence type="inferred from homology"/>
<reference evidence="11 12" key="1">
    <citation type="submission" date="2015-06" db="EMBL/GenBank/DDBJ databases">
        <title>Talaromyces atroroseus IBT 11181 draft genome.</title>
        <authorList>
            <person name="Rasmussen K.B."/>
            <person name="Rasmussen S."/>
            <person name="Petersen B."/>
            <person name="Sicheritz-Ponten T."/>
            <person name="Mortensen U.H."/>
            <person name="Thrane U."/>
        </authorList>
    </citation>
    <scope>NUCLEOTIDE SEQUENCE [LARGE SCALE GENOMIC DNA]</scope>
    <source>
        <strain evidence="11 12">IBT 11181</strain>
    </source>
</reference>
<dbReference type="PRINTS" id="PR00464">
    <property type="entry name" value="EP450II"/>
</dbReference>
<evidence type="ECO:0000256" key="10">
    <source>
        <dbReference type="SAM" id="SignalP"/>
    </source>
</evidence>
<dbReference type="GeneID" id="31007531"/>
<gene>
    <name evidence="11" type="ORF">UA08_07775</name>
</gene>
<dbReference type="Gene3D" id="1.10.630.10">
    <property type="entry name" value="Cytochrome P450"/>
    <property type="match status" value="1"/>
</dbReference>
<name>A0A225AFF5_TALAT</name>
<evidence type="ECO:0000256" key="2">
    <source>
        <dbReference type="ARBA" id="ARBA00010617"/>
    </source>
</evidence>
<sequence length="540" mass="60670">MATPSLIALIFLLSALYAVTKSIYTRVHRYQKAKALGCRPPTKAPSGFLGWEAYKQGVKAVRASKILELMWNIHLEHGNTFQRTVLGVSAIVTTEPENIKSILATKFKDFSLGKRNQMFYPLLGDGIFTLDGAGWSHSRTMLRPQFSRDQIADVGMLGDHVDQLIALMPRDGSAFDIQELFFRLTLDTATEFLFGESTNSLAADKRSSSSGGGGGGGGGALANISDDQDFAEAFNRSLDYLAARIRAQRLYWLVNSSESRKMIKVIHDIVDYYVDKALARRQHATDQEKYIDSSSAPSSSSFSSKYIFLDAMARETQDRKTLRDQMLHLLLAGRDTTASLLSSSFFYLSRHPRVWNRLREDILSVFPPSETSPAAADDITIARIRDVRYLRQFLNEVLRLAPPVPLNSRWAVADTTLPVGGGPDGKSPVFIPKGQRVMYMINNMHRRRDLWGDDALEFRPERWEEKGKHGWEYLPFNGGPRICLGQQYALTEASYVLVRLLQRFDSVENAQPEIAEPRIRFSLTASHAFGVKVKVFPSEK</sequence>
<dbReference type="InterPro" id="IPR036396">
    <property type="entry name" value="Cyt_P450_sf"/>
</dbReference>
<evidence type="ECO:0000313" key="11">
    <source>
        <dbReference type="EMBL" id="OKL56794.1"/>
    </source>
</evidence>
<dbReference type="SUPFAM" id="SSF48264">
    <property type="entry name" value="Cytochrome P450"/>
    <property type="match status" value="1"/>
</dbReference>